<feature type="chain" id="PRO_5016926032" evidence="1">
    <location>
        <begin position="21"/>
        <end position="91"/>
    </location>
</feature>
<keyword evidence="3" id="KW-1185">Reference proteome</keyword>
<reference evidence="2 3" key="1">
    <citation type="submission" date="2014-10" db="EMBL/GenBank/DDBJ databases">
        <title>Draft genome of the hookworm Ancylostoma caninum.</title>
        <authorList>
            <person name="Mitreva M."/>
        </authorList>
    </citation>
    <scope>NUCLEOTIDE SEQUENCE [LARGE SCALE GENOMIC DNA]</scope>
    <source>
        <strain evidence="2 3">Baltimore</strain>
    </source>
</reference>
<gene>
    <name evidence="2" type="ORF">ANCCAN_01460</name>
</gene>
<dbReference type="EMBL" id="JOJR01000007">
    <property type="protein sequence ID" value="RCN52417.1"/>
    <property type="molecule type" value="Genomic_DNA"/>
</dbReference>
<proteinExistence type="predicted"/>
<comment type="caution">
    <text evidence="2">The sequence shown here is derived from an EMBL/GenBank/DDBJ whole genome shotgun (WGS) entry which is preliminary data.</text>
</comment>
<accession>A0A368HAR8</accession>
<evidence type="ECO:0000313" key="2">
    <source>
        <dbReference type="EMBL" id="RCN52417.1"/>
    </source>
</evidence>
<feature type="signal peptide" evidence="1">
    <location>
        <begin position="1"/>
        <end position="20"/>
    </location>
</feature>
<organism evidence="2 3">
    <name type="scientific">Ancylostoma caninum</name>
    <name type="common">Dog hookworm</name>
    <dbReference type="NCBI Taxonomy" id="29170"/>
    <lineage>
        <taxon>Eukaryota</taxon>
        <taxon>Metazoa</taxon>
        <taxon>Ecdysozoa</taxon>
        <taxon>Nematoda</taxon>
        <taxon>Chromadorea</taxon>
        <taxon>Rhabditida</taxon>
        <taxon>Rhabditina</taxon>
        <taxon>Rhabditomorpha</taxon>
        <taxon>Strongyloidea</taxon>
        <taxon>Ancylostomatidae</taxon>
        <taxon>Ancylostomatinae</taxon>
        <taxon>Ancylostoma</taxon>
    </lineage>
</organism>
<sequence length="91" mass="10481">MKWFAIALCVYLFCVGLIESAPSWGLVTSGQPWDNETEQQAEVRQEIVQGLKSFQKSRASQTKKTRLSKNTVGMDKRRIFRKGAKKEWEKS</sequence>
<protein>
    <submittedName>
        <fullName evidence="2">Uncharacterized protein</fullName>
    </submittedName>
</protein>
<evidence type="ECO:0000313" key="3">
    <source>
        <dbReference type="Proteomes" id="UP000252519"/>
    </source>
</evidence>
<name>A0A368HAR8_ANCCA</name>
<keyword evidence="1" id="KW-0732">Signal</keyword>
<evidence type="ECO:0000256" key="1">
    <source>
        <dbReference type="SAM" id="SignalP"/>
    </source>
</evidence>
<dbReference type="Proteomes" id="UP000252519">
    <property type="component" value="Unassembled WGS sequence"/>
</dbReference>
<dbReference type="AlphaFoldDB" id="A0A368HAR8"/>